<organism evidence="2 3">
    <name type="scientific">Lojkania enalia</name>
    <dbReference type="NCBI Taxonomy" id="147567"/>
    <lineage>
        <taxon>Eukaryota</taxon>
        <taxon>Fungi</taxon>
        <taxon>Dikarya</taxon>
        <taxon>Ascomycota</taxon>
        <taxon>Pezizomycotina</taxon>
        <taxon>Dothideomycetes</taxon>
        <taxon>Pleosporomycetidae</taxon>
        <taxon>Pleosporales</taxon>
        <taxon>Pleosporales incertae sedis</taxon>
        <taxon>Lojkania</taxon>
    </lineage>
</organism>
<proteinExistence type="predicted"/>
<dbReference type="EMBL" id="ML986671">
    <property type="protein sequence ID" value="KAF2260867.1"/>
    <property type="molecule type" value="Genomic_DNA"/>
</dbReference>
<feature type="chain" id="PRO_5040251138" description="Ubiquitin 3 binding protein But2 C-terminal domain-containing protein" evidence="1">
    <location>
        <begin position="16"/>
        <end position="197"/>
    </location>
</feature>
<dbReference type="Proteomes" id="UP000800093">
    <property type="component" value="Unassembled WGS sequence"/>
</dbReference>
<keyword evidence="1" id="KW-0732">Signal</keyword>
<accession>A0A9P4K3Y8</accession>
<comment type="caution">
    <text evidence="2">The sequence shown here is derived from an EMBL/GenBank/DDBJ whole genome shotgun (WGS) entry which is preliminary data.</text>
</comment>
<dbReference type="OrthoDB" id="3790222at2759"/>
<evidence type="ECO:0008006" key="4">
    <source>
        <dbReference type="Google" id="ProtNLM"/>
    </source>
</evidence>
<evidence type="ECO:0000313" key="3">
    <source>
        <dbReference type="Proteomes" id="UP000800093"/>
    </source>
</evidence>
<evidence type="ECO:0000256" key="1">
    <source>
        <dbReference type="SAM" id="SignalP"/>
    </source>
</evidence>
<reference evidence="3" key="1">
    <citation type="journal article" date="2020" name="Stud. Mycol.">
        <title>101 Dothideomycetes genomes: A test case for predicting lifestyles and emergence of pathogens.</title>
        <authorList>
            <person name="Haridas S."/>
            <person name="Albert R."/>
            <person name="Binder M."/>
            <person name="Bloem J."/>
            <person name="LaButti K."/>
            <person name="Salamov A."/>
            <person name="Andreopoulos B."/>
            <person name="Baker S."/>
            <person name="Barry K."/>
            <person name="Bills G."/>
            <person name="Bluhm B."/>
            <person name="Cannon C."/>
            <person name="Castanera R."/>
            <person name="Culley D."/>
            <person name="Daum C."/>
            <person name="Ezra D."/>
            <person name="Gonzalez J."/>
            <person name="Henrissat B."/>
            <person name="Kuo A."/>
            <person name="Liang C."/>
            <person name="Lipzen A."/>
            <person name="Lutzoni F."/>
            <person name="Magnuson J."/>
            <person name="Mondo S."/>
            <person name="Nolan M."/>
            <person name="Ohm R."/>
            <person name="Pangilinan J."/>
            <person name="Park H.-J."/>
            <person name="Ramirez L."/>
            <person name="Alfaro M."/>
            <person name="Sun H."/>
            <person name="Tritt A."/>
            <person name="Yoshinaga Y."/>
            <person name="Zwiers L.-H."/>
            <person name="Turgeon B."/>
            <person name="Goodwin S."/>
            <person name="Spatafora J."/>
            <person name="Crous P."/>
            <person name="Grigoriev I."/>
        </authorList>
    </citation>
    <scope>NUCLEOTIDE SEQUENCE [LARGE SCALE GENOMIC DNA]</scope>
    <source>
        <strain evidence="3">CBS 304.66</strain>
    </source>
</reference>
<evidence type="ECO:0000313" key="2">
    <source>
        <dbReference type="EMBL" id="KAF2260867.1"/>
    </source>
</evidence>
<sequence>MLLFALPLLSFLVNASPLDRRACAVEIPTYIGWIDSSQPHFNSNPLANNTQTVVIKEPGRMLDTLVEFTIPPGSWGCQLELFFQKGYWPLADWYGGPTRVNIWNVDQPIPWGPYNYSVTWDNAPKPVNLFGTSTELPLPPTGGYTEDVKKIINSAACKEKMTYRVKVPEEVAKGGVQFWQLSGPVNPFGGWRMLHNC</sequence>
<keyword evidence="3" id="KW-1185">Reference proteome</keyword>
<protein>
    <recommendedName>
        <fullName evidence="4">Ubiquitin 3 binding protein But2 C-terminal domain-containing protein</fullName>
    </recommendedName>
</protein>
<feature type="signal peptide" evidence="1">
    <location>
        <begin position="1"/>
        <end position="15"/>
    </location>
</feature>
<gene>
    <name evidence="2" type="ORF">CC78DRAFT_547194</name>
</gene>
<dbReference type="AlphaFoldDB" id="A0A9P4K3Y8"/>
<name>A0A9P4K3Y8_9PLEO</name>